<sequence>MPTTAAQLRIRYLYHYQRYGGQASTRLEAMLRSNRLYLSSPARFNDPWDCRPWFDLSALDTQAGREEHIAWFMRLPQARDTDAEEMRRNPELLRFMVEDCSRSLGVRMNDEYRVYCLTPSDQNMLMWSHYSGDHKGICLQFNVRSEPFVGACQVSYQERLPLSTLPEHEDDAMTKALLTKSDVWSYEREFRVVAKNPQYASLGVPTASDGFVAMSENALERIIIGCGCTDGEADAIVEMVRQFRPRVAVRRARRRTDVYGLAFTDIHAGH</sequence>
<evidence type="ECO:0000313" key="2">
    <source>
        <dbReference type="Proteomes" id="UP000295722"/>
    </source>
</evidence>
<protein>
    <submittedName>
        <fullName evidence="1">DUF2971 domain-containing protein</fullName>
    </submittedName>
</protein>
<dbReference type="OrthoDB" id="4119964at2"/>
<name>A0A4R5M5J0_9BURK</name>
<proteinExistence type="predicted"/>
<keyword evidence="2" id="KW-1185">Reference proteome</keyword>
<dbReference type="RefSeq" id="WP_133197051.1">
    <property type="nucleotide sequence ID" value="NZ_JBHUCW010000022.1"/>
</dbReference>
<dbReference type="EMBL" id="SMRP01000012">
    <property type="protein sequence ID" value="TDG21141.1"/>
    <property type="molecule type" value="Genomic_DNA"/>
</dbReference>
<comment type="caution">
    <text evidence="1">The sequence shown here is derived from an EMBL/GenBank/DDBJ whole genome shotgun (WGS) entry which is preliminary data.</text>
</comment>
<dbReference type="InterPro" id="IPR021352">
    <property type="entry name" value="DUF2971"/>
</dbReference>
<accession>A0A4R5M5J0</accession>
<evidence type="ECO:0000313" key="1">
    <source>
        <dbReference type="EMBL" id="TDG21141.1"/>
    </source>
</evidence>
<dbReference type="Proteomes" id="UP000295722">
    <property type="component" value="Unassembled WGS sequence"/>
</dbReference>
<reference evidence="1 2" key="1">
    <citation type="submission" date="2019-03" db="EMBL/GenBank/DDBJ databases">
        <title>Paraburkholderia sp. 4M-K11, isolated from subtropical forest soil.</title>
        <authorList>
            <person name="Gao Z.-H."/>
            <person name="Qiu L.-H."/>
        </authorList>
    </citation>
    <scope>NUCLEOTIDE SEQUENCE [LARGE SCALE GENOMIC DNA]</scope>
    <source>
        <strain evidence="1 2">4M-K11</strain>
    </source>
</reference>
<dbReference type="AlphaFoldDB" id="A0A4R5M5J0"/>
<organism evidence="1 2">
    <name type="scientific">Paraburkholderia silviterrae</name>
    <dbReference type="NCBI Taxonomy" id="2528715"/>
    <lineage>
        <taxon>Bacteria</taxon>
        <taxon>Pseudomonadati</taxon>
        <taxon>Pseudomonadota</taxon>
        <taxon>Betaproteobacteria</taxon>
        <taxon>Burkholderiales</taxon>
        <taxon>Burkholderiaceae</taxon>
        <taxon>Paraburkholderia</taxon>
    </lineage>
</organism>
<gene>
    <name evidence="1" type="ORF">EYW47_22485</name>
</gene>
<dbReference type="Pfam" id="PF11185">
    <property type="entry name" value="DUF2971"/>
    <property type="match status" value="1"/>
</dbReference>